<dbReference type="Proteomes" id="UP000396862">
    <property type="component" value="Unassembled WGS sequence"/>
</dbReference>
<dbReference type="InterPro" id="IPR011990">
    <property type="entry name" value="TPR-like_helical_dom_sf"/>
</dbReference>
<gene>
    <name evidence="3" type="ORF">CLV93_11016</name>
    <name evidence="2" type="ORF">JCM18694_19290</name>
</gene>
<sequence>MKKVFFLTGLCVFPLLFFTGCATYYQKNQAFYQAFESGNIENAEKIIQQSEKKVKPKDRLLYLLNRGVTTRMLGDYRESIKLFSKADHMIEDYSTNYGAEALALVTNPMATPYRAEDFEKVLIHFYQALNYIDLKQYDDALVECRRINIQLHEINDKYPDHKNRYQDDAFAHLLTGLIYDALKDYNNAFISYRNAYDVYQSSYAKNFGLTAPEQLKHDLVRTAALTGFTQEQHQYEDEFGFQYQPTDTIGSSAVFFWLNGLGPVKSEWSVNFAMVKGEGGWANFVNDEYGLSFPVYIGDLSSREKSGLDDFRFVRVAMPRYSDRQPAYNSATITTASGKIYPLEIAENIDAIAHKTLHDRLLREMGKAILRLAVKKGIETAASKKNDALGMLVSLANAVTEKADTRNWQTLPYEVGYIRVPLHNGQNHLTLHLNPAVGNPIETFDVDGQSGETRFITYHTLESSPPQP</sequence>
<keyword evidence="1" id="KW-0732">Signal</keyword>
<dbReference type="PROSITE" id="PS51257">
    <property type="entry name" value="PROKAR_LIPOPROTEIN"/>
    <property type="match status" value="1"/>
</dbReference>
<evidence type="ECO:0000256" key="1">
    <source>
        <dbReference type="SAM" id="SignalP"/>
    </source>
</evidence>
<comment type="caution">
    <text evidence="3">The sequence shown here is derived from an EMBL/GenBank/DDBJ whole genome shotgun (WGS) entry which is preliminary data.</text>
</comment>
<evidence type="ECO:0000313" key="2">
    <source>
        <dbReference type="EMBL" id="GET21683.1"/>
    </source>
</evidence>
<dbReference type="EMBL" id="BLAU01000001">
    <property type="protein sequence ID" value="GET21683.1"/>
    <property type="molecule type" value="Genomic_DNA"/>
</dbReference>
<dbReference type="Proteomes" id="UP000240621">
    <property type="component" value="Unassembled WGS sequence"/>
</dbReference>
<dbReference type="EMBL" id="PYGC01000010">
    <property type="protein sequence ID" value="PSK81232.1"/>
    <property type="molecule type" value="Genomic_DNA"/>
</dbReference>
<evidence type="ECO:0000313" key="4">
    <source>
        <dbReference type="Proteomes" id="UP000240621"/>
    </source>
</evidence>
<protein>
    <recommendedName>
        <fullName evidence="6">Tetratricopeptide repeat protein</fullName>
    </recommendedName>
</protein>
<dbReference type="RefSeq" id="WP_106543229.1">
    <property type="nucleotide sequence ID" value="NZ_BLAU01000001.1"/>
</dbReference>
<evidence type="ECO:0008006" key="6">
    <source>
        <dbReference type="Google" id="ProtNLM"/>
    </source>
</evidence>
<dbReference type="SUPFAM" id="SSF48452">
    <property type="entry name" value="TPR-like"/>
    <property type="match status" value="1"/>
</dbReference>
<reference evidence="2 5" key="2">
    <citation type="submission" date="2019-10" db="EMBL/GenBank/DDBJ databases">
        <title>Prolixibacter strains distinguished by the presence of nitrate reductase genes were adept at nitrate-dependent anaerobic corrosion of metallic iron and carbon steel.</title>
        <authorList>
            <person name="Iino T."/>
            <person name="Shono N."/>
            <person name="Ito K."/>
            <person name="Nakamura R."/>
            <person name="Sueoka K."/>
            <person name="Harayama S."/>
            <person name="Ohkuma M."/>
        </authorList>
    </citation>
    <scope>NUCLEOTIDE SEQUENCE [LARGE SCALE GENOMIC DNA]</scope>
    <source>
        <strain evidence="2 5">MIC1-1</strain>
    </source>
</reference>
<evidence type="ECO:0000313" key="3">
    <source>
        <dbReference type="EMBL" id="PSK81232.1"/>
    </source>
</evidence>
<dbReference type="OrthoDB" id="9769023at2"/>
<organism evidence="3 4">
    <name type="scientific">Prolixibacter denitrificans</name>
    <dbReference type="NCBI Taxonomy" id="1541063"/>
    <lineage>
        <taxon>Bacteria</taxon>
        <taxon>Pseudomonadati</taxon>
        <taxon>Bacteroidota</taxon>
        <taxon>Bacteroidia</taxon>
        <taxon>Marinilabiliales</taxon>
        <taxon>Prolixibacteraceae</taxon>
        <taxon>Prolixibacter</taxon>
    </lineage>
</organism>
<proteinExistence type="predicted"/>
<reference evidence="3 4" key="1">
    <citation type="submission" date="2018-03" db="EMBL/GenBank/DDBJ databases">
        <title>Genomic Encyclopedia of Archaeal and Bacterial Type Strains, Phase II (KMG-II): from individual species to whole genera.</title>
        <authorList>
            <person name="Goeker M."/>
        </authorList>
    </citation>
    <scope>NUCLEOTIDE SEQUENCE [LARGE SCALE GENOMIC DNA]</scope>
    <source>
        <strain evidence="3 4">DSM 27267</strain>
    </source>
</reference>
<accession>A0A2P8C8F1</accession>
<keyword evidence="5" id="KW-1185">Reference proteome</keyword>
<dbReference type="AlphaFoldDB" id="A0A2P8C8F1"/>
<evidence type="ECO:0000313" key="5">
    <source>
        <dbReference type="Proteomes" id="UP000396862"/>
    </source>
</evidence>
<feature type="chain" id="PRO_5015199167" description="Tetratricopeptide repeat protein" evidence="1">
    <location>
        <begin position="23"/>
        <end position="468"/>
    </location>
</feature>
<name>A0A2P8C8F1_9BACT</name>
<feature type="signal peptide" evidence="1">
    <location>
        <begin position="1"/>
        <end position="22"/>
    </location>
</feature>
<dbReference type="Gene3D" id="1.25.40.10">
    <property type="entry name" value="Tetratricopeptide repeat domain"/>
    <property type="match status" value="1"/>
</dbReference>